<keyword evidence="8" id="KW-0067">ATP-binding</keyword>
<dbReference type="EC" id="5.6.2.4" evidence="14"/>
<evidence type="ECO:0000256" key="1">
    <source>
        <dbReference type="ARBA" id="ARBA00022722"/>
    </source>
</evidence>
<dbReference type="InterPro" id="IPR000212">
    <property type="entry name" value="DNA_helicase_UvrD/REP"/>
</dbReference>
<name>A0A381R5L9_9ZZZZ</name>
<evidence type="ECO:0000259" key="17">
    <source>
        <dbReference type="PROSITE" id="PS51217"/>
    </source>
</evidence>
<dbReference type="GO" id="GO:0003677">
    <property type="term" value="F:DNA binding"/>
    <property type="evidence" value="ECO:0007669"/>
    <property type="project" value="UniProtKB-KW"/>
</dbReference>
<dbReference type="CDD" id="cd22352">
    <property type="entry name" value="RecB_C-like"/>
    <property type="match status" value="1"/>
</dbReference>
<feature type="domain" description="UvrD-like helicase C-terminal" evidence="17">
    <location>
        <begin position="604"/>
        <end position="888"/>
    </location>
</feature>
<dbReference type="PROSITE" id="PS51217">
    <property type="entry name" value="UVRD_HELICASE_CTER"/>
    <property type="match status" value="1"/>
</dbReference>
<dbReference type="Pfam" id="PF00580">
    <property type="entry name" value="UvrD-helicase"/>
    <property type="match status" value="1"/>
</dbReference>
<dbReference type="InterPro" id="IPR004586">
    <property type="entry name" value="RecB"/>
</dbReference>
<dbReference type="GO" id="GO:0043138">
    <property type="term" value="F:3'-5' DNA helicase activity"/>
    <property type="evidence" value="ECO:0007669"/>
    <property type="project" value="UniProtKB-EC"/>
</dbReference>
<dbReference type="PANTHER" id="PTHR11070">
    <property type="entry name" value="UVRD / RECB / PCRA DNA HELICASE FAMILY MEMBER"/>
    <property type="match status" value="1"/>
</dbReference>
<keyword evidence="9" id="KW-0460">Magnesium</keyword>
<dbReference type="SUPFAM" id="SSF52980">
    <property type="entry name" value="Restriction endonuclease-like"/>
    <property type="match status" value="1"/>
</dbReference>
<comment type="catalytic activity">
    <reaction evidence="13">
        <text>Couples ATP hydrolysis with the unwinding of duplex DNA by translocating in the 3'-5' direction.</text>
        <dbReference type="EC" id="5.6.2.4"/>
    </reaction>
</comment>
<evidence type="ECO:0000256" key="5">
    <source>
        <dbReference type="ARBA" id="ARBA00022801"/>
    </source>
</evidence>
<keyword evidence="11" id="KW-0234">DNA repair</keyword>
<evidence type="ECO:0000256" key="12">
    <source>
        <dbReference type="ARBA" id="ARBA00023235"/>
    </source>
</evidence>
<evidence type="ECO:0000256" key="15">
    <source>
        <dbReference type="ARBA" id="ARBA00048988"/>
    </source>
</evidence>
<comment type="catalytic activity">
    <reaction evidence="15">
        <text>ATP + H2O = ADP + phosphate + H(+)</text>
        <dbReference type="Rhea" id="RHEA:13065"/>
        <dbReference type="ChEBI" id="CHEBI:15377"/>
        <dbReference type="ChEBI" id="CHEBI:15378"/>
        <dbReference type="ChEBI" id="CHEBI:30616"/>
        <dbReference type="ChEBI" id="CHEBI:43474"/>
        <dbReference type="ChEBI" id="CHEBI:456216"/>
        <dbReference type="EC" id="5.6.2.4"/>
    </reaction>
</comment>
<dbReference type="Gene3D" id="1.10.486.10">
    <property type="entry name" value="PCRA, domain 4"/>
    <property type="match status" value="1"/>
</dbReference>
<dbReference type="InterPro" id="IPR011604">
    <property type="entry name" value="PDDEXK-like_dom_sf"/>
</dbReference>
<evidence type="ECO:0000259" key="16">
    <source>
        <dbReference type="PROSITE" id="PS51198"/>
    </source>
</evidence>
<dbReference type="GO" id="GO:0046872">
    <property type="term" value="F:metal ion binding"/>
    <property type="evidence" value="ECO:0007669"/>
    <property type="project" value="UniProtKB-KW"/>
</dbReference>
<keyword evidence="2" id="KW-0479">Metal-binding</keyword>
<keyword evidence="4" id="KW-0227">DNA damage</keyword>
<accession>A0A381R5L9</accession>
<keyword evidence="1" id="KW-0540">Nuclease</keyword>
<evidence type="ECO:0000256" key="3">
    <source>
        <dbReference type="ARBA" id="ARBA00022741"/>
    </source>
</evidence>
<dbReference type="SUPFAM" id="SSF52540">
    <property type="entry name" value="P-loop containing nucleoside triphosphate hydrolases"/>
    <property type="match status" value="1"/>
</dbReference>
<dbReference type="Gene3D" id="3.90.320.10">
    <property type="match status" value="1"/>
</dbReference>
<dbReference type="PROSITE" id="PS51198">
    <property type="entry name" value="UVRD_HELICASE_ATP_BIND"/>
    <property type="match status" value="1"/>
</dbReference>
<dbReference type="GO" id="GO:0008854">
    <property type="term" value="F:exodeoxyribonuclease V activity"/>
    <property type="evidence" value="ECO:0007669"/>
    <property type="project" value="InterPro"/>
</dbReference>
<keyword evidence="12" id="KW-0413">Isomerase</keyword>
<evidence type="ECO:0000256" key="11">
    <source>
        <dbReference type="ARBA" id="ARBA00023204"/>
    </source>
</evidence>
<dbReference type="InterPro" id="IPR027417">
    <property type="entry name" value="P-loop_NTPase"/>
</dbReference>
<dbReference type="Gene3D" id="3.40.50.300">
    <property type="entry name" value="P-loop containing nucleotide triphosphate hydrolases"/>
    <property type="match status" value="2"/>
</dbReference>
<dbReference type="Pfam" id="PF13361">
    <property type="entry name" value="UvrD_C"/>
    <property type="match status" value="1"/>
</dbReference>
<keyword evidence="10" id="KW-0238">DNA-binding</keyword>
<dbReference type="GO" id="GO:0000725">
    <property type="term" value="P:recombinational repair"/>
    <property type="evidence" value="ECO:0007669"/>
    <property type="project" value="TreeGrafter"/>
</dbReference>
<keyword evidence="6" id="KW-0347">Helicase</keyword>
<dbReference type="GO" id="GO:0005524">
    <property type="term" value="F:ATP binding"/>
    <property type="evidence" value="ECO:0007669"/>
    <property type="project" value="UniProtKB-KW"/>
</dbReference>
<evidence type="ECO:0000256" key="10">
    <source>
        <dbReference type="ARBA" id="ARBA00023125"/>
    </source>
</evidence>
<evidence type="ECO:0000256" key="6">
    <source>
        <dbReference type="ARBA" id="ARBA00022806"/>
    </source>
</evidence>
<evidence type="ECO:0000256" key="14">
    <source>
        <dbReference type="ARBA" id="ARBA00034808"/>
    </source>
</evidence>
<dbReference type="HAMAP" id="MF_01485">
    <property type="entry name" value="RecB"/>
    <property type="match status" value="1"/>
</dbReference>
<organism evidence="18">
    <name type="scientific">marine metagenome</name>
    <dbReference type="NCBI Taxonomy" id="408172"/>
    <lineage>
        <taxon>unclassified sequences</taxon>
        <taxon>metagenomes</taxon>
        <taxon>ecological metagenomes</taxon>
    </lineage>
</organism>
<dbReference type="Gene3D" id="3.30.160.800">
    <property type="match status" value="1"/>
</dbReference>
<dbReference type="InterPro" id="IPR011335">
    <property type="entry name" value="Restrct_endonuc-II-like"/>
</dbReference>
<dbReference type="EMBL" id="UINC01001665">
    <property type="protein sequence ID" value="SUZ86099.1"/>
    <property type="molecule type" value="Genomic_DNA"/>
</dbReference>
<dbReference type="InterPro" id="IPR014016">
    <property type="entry name" value="UvrD-like_ATP-bd"/>
</dbReference>
<evidence type="ECO:0000256" key="8">
    <source>
        <dbReference type="ARBA" id="ARBA00022840"/>
    </source>
</evidence>
<proteinExistence type="inferred from homology"/>
<protein>
    <recommendedName>
        <fullName evidence="14">DNA 3'-5' helicase</fullName>
        <ecNumber evidence="14">5.6.2.4</ecNumber>
    </recommendedName>
</protein>
<keyword evidence="5" id="KW-0378">Hydrolase</keyword>
<evidence type="ECO:0000256" key="9">
    <source>
        <dbReference type="ARBA" id="ARBA00022842"/>
    </source>
</evidence>
<dbReference type="Gene3D" id="1.10.3170.10">
    <property type="entry name" value="Recbcd, chain B, domain 2"/>
    <property type="match status" value="1"/>
</dbReference>
<reference evidence="18" key="1">
    <citation type="submission" date="2018-05" db="EMBL/GenBank/DDBJ databases">
        <authorList>
            <person name="Lanie J.A."/>
            <person name="Ng W.-L."/>
            <person name="Kazmierczak K.M."/>
            <person name="Andrzejewski T.M."/>
            <person name="Davidsen T.M."/>
            <person name="Wayne K.J."/>
            <person name="Tettelin H."/>
            <person name="Glass J.I."/>
            <person name="Rusch D."/>
            <person name="Podicherti R."/>
            <person name="Tsui H.-C.T."/>
            <person name="Winkler M.E."/>
        </authorList>
    </citation>
    <scope>NUCLEOTIDE SEQUENCE</scope>
</reference>
<evidence type="ECO:0000256" key="13">
    <source>
        <dbReference type="ARBA" id="ARBA00034617"/>
    </source>
</evidence>
<evidence type="ECO:0000256" key="7">
    <source>
        <dbReference type="ARBA" id="ARBA00022839"/>
    </source>
</evidence>
<dbReference type="GO" id="GO:0009338">
    <property type="term" value="C:exodeoxyribonuclease V complex"/>
    <property type="evidence" value="ECO:0007669"/>
    <property type="project" value="TreeGrafter"/>
</dbReference>
<evidence type="ECO:0000256" key="4">
    <source>
        <dbReference type="ARBA" id="ARBA00022763"/>
    </source>
</evidence>
<feature type="domain" description="UvrD-like helicase ATP-binding" evidence="16">
    <location>
        <begin position="50"/>
        <end position="528"/>
    </location>
</feature>
<evidence type="ECO:0000256" key="2">
    <source>
        <dbReference type="ARBA" id="ARBA00022723"/>
    </source>
</evidence>
<dbReference type="PANTHER" id="PTHR11070:SF23">
    <property type="entry name" value="RECBCD ENZYME SUBUNIT RECB"/>
    <property type="match status" value="1"/>
</dbReference>
<sequence>MEQLKCTAGYIKMLRLFLNLKNTMPQKNNFSSVYIPKQSELFQNEPKNSSGHDKQVDVLHGEHDRFAVIEASAGTGKTFALVELVLELLLEQEIPLKSILLVTFTEKATAELRLRLRSKLRELLETCEKNNTSFKTVPEGPFWEINTLRKERLKAALLDFDSAPVYTIHGFCKRVLREFAFENRQLFEQQLCDTNLLFSEVFRRYLRRELLSQNTPVSQLFAFYVKYTEGNLDTLERDIRTLISRDGEFIPNLPVFDVFLKEFTEYWEALVAKDRNLRSHNLTQHPICSAFEVTALNGSSMGKTLRNLNLLLETLGEAHSGESTLVNLLGVFDIELAAVTTPKCRKNLMPGEQWHSQEEFPEPERDWIEAVADCENLLLRCGFSGGAKKILKTWVTQQVLKDVRHELEQTKLEQGTFDFDDLLRLVEEQVLPLDDESPVPTLLTKAVRKKYVCAIVDEFQDTDRRQWSIFRHLFFESPEHRLIVIGDPKQAIYSFRGADIFAYLQARKTFEEKTSRQPFTLKKNFRSSAILLSGLNRIFSGDSWFPDERGILYQRVGCGKPELELQDETPERNAIHLLELLPQFTVSGKKIAEQRKLKKPKIPLEILDSFNSLLGKKYFGKKDFMQAAETVLKVDISELYQSALLSLFLDDQAENATSRFAEAIALEIKTLLRIGISEIERPVWKYEEGERPLREQDVCVLFRKSSEGETLGKALRRHGIDFAFYKQKGLFTGREAKEILDLLEAVAHPTDHSRTAKVWLTRFFGANIQELAQTPTWGSDLLHQLQQWNSFAEARRFRRLFEEILQNTKLVERELLLGGDERSVTNYVHLFEVLNRQVMERHLDLFELIQLLRRFIEGKEDPGENETLLRLESERDAVQLMTMHAAKGLEFPVVFLFGGLTGNKKESIQFYHDADENLVIDLLSSAIPTEHQWQVEEEQQRLLYVAMTRACGRLYLPYSGYLTGNSEKRVCKVSGAYSFVNEQLTAINEQLSIAGGNSAFSRSIVGNYAVNKQEDIKTNVQEKLRTWKPPLLPANPAIFGDTNDPEKSFSQLRYKKRGFVVSSFTRMDRKKDAEAAGIKESVARNISPVEIRSETDLGERRENDETDNTLILETQTTIPDPTHGTRHLSHKAQKDLLPGGVQTGNLLHELLELVDFNTIQESSSPQEWLALPPVHRLIDSFRERFERSAETVPRIAEIIWRTLRTPVRLGKTQDDPKLELAGCKRYLREADFYFPIPEEMIQMHNRFPGTKAPDCQQKNEINVEGWQVEKGFLRGSIDFLFEHEGLIYLLDWKSNMLADYSVETVEREVIEHYQLQLQIYTIATSYWFKLKSEEKYNEKFGGVLYIFLRGMSQKIRNSGGEGVFFKRPTWQELKGYENRLCLENY</sequence>
<evidence type="ECO:0000313" key="18">
    <source>
        <dbReference type="EMBL" id="SUZ86099.1"/>
    </source>
</evidence>
<dbReference type="InterPro" id="IPR014017">
    <property type="entry name" value="DNA_helicase_UvrD-like_C"/>
</dbReference>
<keyword evidence="7" id="KW-0269">Exonuclease</keyword>
<dbReference type="GO" id="GO:0005829">
    <property type="term" value="C:cytosol"/>
    <property type="evidence" value="ECO:0007669"/>
    <property type="project" value="TreeGrafter"/>
</dbReference>
<keyword evidence="3" id="KW-0547">Nucleotide-binding</keyword>
<gene>
    <name evidence="18" type="ORF">METZ01_LOCUS38953</name>
</gene>